<accession>A0A379ZGI9</accession>
<evidence type="ECO:0000313" key="2">
    <source>
        <dbReference type="EMBL" id="PTA49687.1"/>
    </source>
</evidence>
<evidence type="ECO:0000256" key="1">
    <source>
        <dbReference type="SAM" id="SignalP"/>
    </source>
</evidence>
<dbReference type="EMBL" id="UGYV01000001">
    <property type="protein sequence ID" value="SUI61430.1"/>
    <property type="molecule type" value="Genomic_DNA"/>
</dbReference>
<dbReference type="STRING" id="365591.SAMN05421840_102102"/>
<dbReference type="Proteomes" id="UP000240506">
    <property type="component" value="Unassembled WGS sequence"/>
</dbReference>
<keyword evidence="1" id="KW-0732">Signal</keyword>
<reference evidence="2" key="1">
    <citation type="submission" date="2018-03" db="EMBL/GenBank/DDBJ databases">
        <authorList>
            <person name="Dailey F.E."/>
        </authorList>
    </citation>
    <scope>NUCLEOTIDE SEQUENCE</scope>
    <source>
        <strain evidence="2">CW7</strain>
    </source>
</reference>
<reference evidence="3 5" key="3">
    <citation type="submission" date="2018-06" db="EMBL/GenBank/DDBJ databases">
        <authorList>
            <consortium name="Pathogen Informatics"/>
            <person name="Doyle S."/>
        </authorList>
    </citation>
    <scope>NUCLEOTIDE SEQUENCE [LARGE SCALE GENOMIC DNA]</scope>
    <source>
        <strain evidence="3 5">NCTC10736</strain>
    </source>
</reference>
<dbReference type="EMBL" id="PYSG01000002">
    <property type="protein sequence ID" value="PTA49687.1"/>
    <property type="molecule type" value="Genomic_DNA"/>
</dbReference>
<feature type="chain" id="PRO_5030032223" description="Entericidin B membrane lipoprotein" evidence="1">
    <location>
        <begin position="23"/>
        <end position="64"/>
    </location>
</feature>
<sequence>MKPFTLMSTAALTLFLALGLSACSDNNAESAGEKIDDAITDTGNAIEDACEDIKEGVNAKDKKC</sequence>
<reference evidence="2 4" key="2">
    <citation type="submission" date="2018-04" db="EMBL/GenBank/DDBJ databases">
        <title>Genomic sequence of a freshwater isolate of Shewanella morhuae.</title>
        <authorList>
            <person name="Castillo D.E."/>
            <person name="Gram L."/>
        </authorList>
    </citation>
    <scope>NUCLEOTIDE SEQUENCE [LARGE SCALE GENOMIC DNA]</scope>
    <source>
        <strain evidence="2 4">CW7</strain>
    </source>
</reference>
<evidence type="ECO:0008006" key="6">
    <source>
        <dbReference type="Google" id="ProtNLM"/>
    </source>
</evidence>
<evidence type="ECO:0000313" key="5">
    <source>
        <dbReference type="Proteomes" id="UP000255061"/>
    </source>
</evidence>
<dbReference type="OrthoDB" id="6106414at2"/>
<accession>A0A1N6TQD3</accession>
<name>A0A1N6TQD3_9GAMM</name>
<dbReference type="PROSITE" id="PS51257">
    <property type="entry name" value="PROKAR_LIPOPROTEIN"/>
    <property type="match status" value="1"/>
</dbReference>
<protein>
    <recommendedName>
        <fullName evidence="6">Entericidin B membrane lipoprotein</fullName>
    </recommendedName>
</protein>
<organism evidence="3 5">
    <name type="scientific">Shewanella morhuae</name>
    <dbReference type="NCBI Taxonomy" id="365591"/>
    <lineage>
        <taxon>Bacteria</taxon>
        <taxon>Pseudomonadati</taxon>
        <taxon>Pseudomonadota</taxon>
        <taxon>Gammaproteobacteria</taxon>
        <taxon>Alteromonadales</taxon>
        <taxon>Shewanellaceae</taxon>
        <taxon>Shewanella</taxon>
    </lineage>
</organism>
<gene>
    <name evidence="2" type="ORF">C9I43_03645</name>
    <name evidence="3" type="ORF">NCTC10736_00445</name>
</gene>
<proteinExistence type="predicted"/>
<dbReference type="AlphaFoldDB" id="A0A1N6TQD3"/>
<dbReference type="Proteomes" id="UP000255061">
    <property type="component" value="Unassembled WGS sequence"/>
</dbReference>
<dbReference type="RefSeq" id="WP_076496814.1">
    <property type="nucleotide sequence ID" value="NZ_BPFE01000048.1"/>
</dbReference>
<keyword evidence="4" id="KW-1185">Reference proteome</keyword>
<evidence type="ECO:0000313" key="4">
    <source>
        <dbReference type="Proteomes" id="UP000240506"/>
    </source>
</evidence>
<evidence type="ECO:0000313" key="3">
    <source>
        <dbReference type="EMBL" id="SUI61430.1"/>
    </source>
</evidence>
<feature type="signal peptide" evidence="1">
    <location>
        <begin position="1"/>
        <end position="22"/>
    </location>
</feature>